<dbReference type="PANTHER" id="PTHR48039">
    <property type="entry name" value="RNA-BINDING MOTIF PROTEIN 14B"/>
    <property type="match status" value="1"/>
</dbReference>
<protein>
    <submittedName>
        <fullName evidence="8">RNA-binding protein, putative</fullName>
    </submittedName>
</protein>
<dbReference type="PANTHER" id="PTHR48039:SF5">
    <property type="entry name" value="RNA-BINDING PROTEIN 28"/>
    <property type="match status" value="1"/>
</dbReference>
<dbReference type="Gene3D" id="3.30.70.330">
    <property type="match status" value="2"/>
</dbReference>
<evidence type="ECO:0000313" key="9">
    <source>
        <dbReference type="Proteomes" id="UP000002296"/>
    </source>
</evidence>
<dbReference type="InterPro" id="IPR035979">
    <property type="entry name" value="RBD_domain_sf"/>
</dbReference>
<feature type="region of interest" description="Disordered" evidence="6">
    <location>
        <begin position="1"/>
        <end position="112"/>
    </location>
</feature>
<evidence type="ECO:0000256" key="1">
    <source>
        <dbReference type="ARBA" id="ARBA00004123"/>
    </source>
</evidence>
<evidence type="ECO:0000256" key="4">
    <source>
        <dbReference type="ARBA" id="ARBA00023242"/>
    </source>
</evidence>
<feature type="compositionally biased region" description="Acidic residues" evidence="6">
    <location>
        <begin position="83"/>
        <end position="100"/>
    </location>
</feature>
<dbReference type="RefSeq" id="XP_820703.1">
    <property type="nucleotide sequence ID" value="XM_815610.1"/>
</dbReference>
<dbReference type="eggNOG" id="KOG0127">
    <property type="taxonomic scope" value="Eukaryota"/>
</dbReference>
<dbReference type="OMA" id="AIENMSA"/>
<dbReference type="GeneID" id="3553487"/>
<keyword evidence="4" id="KW-0539">Nucleus</keyword>
<sequence>MGTGVVKRKPTPSALRKKKAHQRIRKQLRRRLEKKRPNWKAALARAYVGPGNSGKKREPFGKNKRKRPRDADVDGDAAAAADGDGDNDNDGEVQSDVDEEKQERMNQRDPLETQLFLKRLPLDTSEEEMMKFFESRFGKVRRVLLVRNRATKTLAGTGFVHCGSVELADKIFEHAQQNTRELAAANREEWQEKTTDLSHCQAKRMRFKLRTDACMFRDPFLNIRETRFTVHRVLSRTDSQETSAALQKKKKRTKVAADDPRHLYLLREGLILPDTPAARGLHPQYLTMIQQDYEARKEQLRNSNLFVSTTRLNVRNLPRTMLEKEVRAIFAAPVRSFLKENKEHMDKDKWGKYGPIKNVKLVKDSAGTSRGYAFIEFVNHPIALHALRTINNNPTIFGDRRRLMVSFAIEDINAIQKLQRMREIRRQHQTPRGEKSNEEGCMEGPAVHADGQGRTVGGKQKQQQPPNKMKGRKAATGNRIIGRTAPEE</sequence>
<dbReference type="PaxDb" id="353153-Q4E269"/>
<evidence type="ECO:0000256" key="5">
    <source>
        <dbReference type="PROSITE-ProRule" id="PRU00176"/>
    </source>
</evidence>
<dbReference type="EMBL" id="AAHK01000038">
    <property type="protein sequence ID" value="EAN98852.1"/>
    <property type="molecule type" value="Genomic_DNA"/>
</dbReference>
<feature type="compositionally biased region" description="Low complexity" evidence="6">
    <location>
        <begin position="457"/>
        <end position="466"/>
    </location>
</feature>
<feature type="compositionally biased region" description="Basic residues" evidence="6">
    <location>
        <begin position="1"/>
        <end position="38"/>
    </location>
</feature>
<dbReference type="CDD" id="cd12416">
    <property type="entry name" value="RRM4_RBM28_like"/>
    <property type="match status" value="1"/>
</dbReference>
<evidence type="ECO:0000256" key="2">
    <source>
        <dbReference type="ARBA" id="ARBA00022737"/>
    </source>
</evidence>
<dbReference type="FunCoup" id="Q4E269">
    <property type="interactions" value="640"/>
</dbReference>
<dbReference type="AlphaFoldDB" id="Q4E269"/>
<gene>
    <name evidence="8" type="ORF">Tc00.1047053508707.80</name>
</gene>
<keyword evidence="9" id="KW-1185">Reference proteome</keyword>
<dbReference type="Pfam" id="PF00076">
    <property type="entry name" value="RRM_1"/>
    <property type="match status" value="2"/>
</dbReference>
<feature type="compositionally biased region" description="Basic and acidic residues" evidence="6">
    <location>
        <begin position="424"/>
        <end position="438"/>
    </location>
</feature>
<proteinExistence type="predicted"/>
<dbReference type="PROSITE" id="PS50102">
    <property type="entry name" value="RRM"/>
    <property type="match status" value="2"/>
</dbReference>
<feature type="region of interest" description="Disordered" evidence="6">
    <location>
        <begin position="424"/>
        <end position="488"/>
    </location>
</feature>
<dbReference type="Proteomes" id="UP000002296">
    <property type="component" value="Unassembled WGS sequence"/>
</dbReference>
<keyword evidence="2" id="KW-0677">Repeat</keyword>
<evidence type="ECO:0000313" key="8">
    <source>
        <dbReference type="EMBL" id="EAN98852.1"/>
    </source>
</evidence>
<dbReference type="STRING" id="353153.Q4E269"/>
<reference evidence="8 9" key="1">
    <citation type="journal article" date="2005" name="Science">
        <title>The genome sequence of Trypanosoma cruzi, etiologic agent of Chagas disease.</title>
        <authorList>
            <person name="El-Sayed N.M."/>
            <person name="Myler P.J."/>
            <person name="Bartholomeu D.C."/>
            <person name="Nilsson D."/>
            <person name="Aggarwal G."/>
            <person name="Tran A.N."/>
            <person name="Ghedin E."/>
            <person name="Worthey E.A."/>
            <person name="Delcher A.L."/>
            <person name="Blandin G."/>
            <person name="Westenberger S.J."/>
            <person name="Caler E."/>
            <person name="Cerqueira G.C."/>
            <person name="Branche C."/>
            <person name="Haas B."/>
            <person name="Anupama A."/>
            <person name="Arner E."/>
            <person name="Aslund L."/>
            <person name="Attipoe P."/>
            <person name="Bontempi E."/>
            <person name="Bringaud F."/>
            <person name="Burton P."/>
            <person name="Cadag E."/>
            <person name="Campbell D.A."/>
            <person name="Carrington M."/>
            <person name="Crabtree J."/>
            <person name="Darban H."/>
            <person name="da Silveira J.F."/>
            <person name="de Jong P."/>
            <person name="Edwards K."/>
            <person name="Englund P.T."/>
            <person name="Fazelina G."/>
            <person name="Feldblyum T."/>
            <person name="Ferella M."/>
            <person name="Frasch A.C."/>
            <person name="Gull K."/>
            <person name="Horn D."/>
            <person name="Hou L."/>
            <person name="Huang Y."/>
            <person name="Kindlund E."/>
            <person name="Klingbeil M."/>
            <person name="Kluge S."/>
            <person name="Koo H."/>
            <person name="Lacerda D."/>
            <person name="Levin M.J."/>
            <person name="Lorenzi H."/>
            <person name="Louie T."/>
            <person name="Machado C.R."/>
            <person name="McCulloch R."/>
            <person name="McKenna A."/>
            <person name="Mizuno Y."/>
            <person name="Mottram J.C."/>
            <person name="Nelson S."/>
            <person name="Ochaya S."/>
            <person name="Osoegawa K."/>
            <person name="Pai G."/>
            <person name="Parsons M."/>
            <person name="Pentony M."/>
            <person name="Pettersson U."/>
            <person name="Pop M."/>
            <person name="Ramirez J.L."/>
            <person name="Rinta J."/>
            <person name="Robertson L."/>
            <person name="Salzberg S.L."/>
            <person name="Sanchez D.O."/>
            <person name="Seyler A."/>
            <person name="Sharma R."/>
            <person name="Shetty J."/>
            <person name="Simpson A.J."/>
            <person name="Sisk E."/>
            <person name="Tammi M.T."/>
            <person name="Tarleton R."/>
            <person name="Teixeira S."/>
            <person name="Van Aken S."/>
            <person name="Vogt C."/>
            <person name="Ward P.N."/>
            <person name="Wickstead B."/>
            <person name="Wortman J."/>
            <person name="White O."/>
            <person name="Fraser C.M."/>
            <person name="Stuart K.D."/>
            <person name="Andersson B."/>
        </authorList>
    </citation>
    <scope>NUCLEOTIDE SEQUENCE [LARGE SCALE GENOMIC DNA]</scope>
    <source>
        <strain evidence="8 9">CL Brener</strain>
    </source>
</reference>
<dbReference type="GO" id="GO:0005634">
    <property type="term" value="C:nucleus"/>
    <property type="evidence" value="ECO:0007669"/>
    <property type="project" value="UniProtKB-SubCell"/>
</dbReference>
<dbReference type="SMART" id="SM00360">
    <property type="entry name" value="RRM"/>
    <property type="match status" value="2"/>
</dbReference>
<dbReference type="InterPro" id="IPR012677">
    <property type="entry name" value="Nucleotide-bd_a/b_plait_sf"/>
</dbReference>
<evidence type="ECO:0000259" key="7">
    <source>
        <dbReference type="PROSITE" id="PS50102"/>
    </source>
</evidence>
<comment type="subcellular location">
    <subcellularLocation>
        <location evidence="1">Nucleus</location>
    </subcellularLocation>
</comment>
<evidence type="ECO:0000256" key="6">
    <source>
        <dbReference type="SAM" id="MobiDB-lite"/>
    </source>
</evidence>
<dbReference type="SUPFAM" id="SSF54928">
    <property type="entry name" value="RNA-binding domain, RBD"/>
    <property type="match status" value="2"/>
</dbReference>
<dbReference type="InterPro" id="IPR051945">
    <property type="entry name" value="RRM_MRD1_RNA_proc_ribogen"/>
</dbReference>
<dbReference type="InterPro" id="IPR000504">
    <property type="entry name" value="RRM_dom"/>
</dbReference>
<keyword evidence="3 5" id="KW-0694">RNA-binding</keyword>
<accession>Q4E269</accession>
<evidence type="ECO:0000256" key="3">
    <source>
        <dbReference type="ARBA" id="ARBA00022884"/>
    </source>
</evidence>
<dbReference type="KEGG" id="tcr:508707.80"/>
<feature type="domain" description="RRM" evidence="7">
    <location>
        <begin position="310"/>
        <end position="410"/>
    </location>
</feature>
<organism evidence="8 9">
    <name type="scientific">Trypanosoma cruzi (strain CL Brener)</name>
    <dbReference type="NCBI Taxonomy" id="353153"/>
    <lineage>
        <taxon>Eukaryota</taxon>
        <taxon>Discoba</taxon>
        <taxon>Euglenozoa</taxon>
        <taxon>Kinetoplastea</taxon>
        <taxon>Metakinetoplastina</taxon>
        <taxon>Trypanosomatida</taxon>
        <taxon>Trypanosomatidae</taxon>
        <taxon>Trypanosoma</taxon>
        <taxon>Schizotrypanum</taxon>
    </lineage>
</organism>
<feature type="domain" description="RRM" evidence="7">
    <location>
        <begin position="113"/>
        <end position="188"/>
    </location>
</feature>
<dbReference type="InParanoid" id="Q4E269"/>
<dbReference type="GO" id="GO:0003729">
    <property type="term" value="F:mRNA binding"/>
    <property type="evidence" value="ECO:0007669"/>
    <property type="project" value="TreeGrafter"/>
</dbReference>
<feature type="compositionally biased region" description="Basic and acidic residues" evidence="6">
    <location>
        <begin position="101"/>
        <end position="111"/>
    </location>
</feature>
<comment type="caution">
    <text evidence="8">The sequence shown here is derived from an EMBL/GenBank/DDBJ whole genome shotgun (WGS) entry which is preliminary data.</text>
</comment>
<name>Q4E269_TRYCC</name>